<proteinExistence type="inferred from homology"/>
<feature type="binding site" evidence="7">
    <location>
        <position position="219"/>
    </location>
    <ligand>
        <name>L-aspartate</name>
        <dbReference type="ChEBI" id="CHEBI:29991"/>
    </ligand>
</feature>
<feature type="binding site" evidence="7">
    <location>
        <position position="485"/>
    </location>
    <ligand>
        <name>L-aspartate</name>
        <dbReference type="ChEBI" id="CHEBI:29991"/>
    </ligand>
</feature>
<dbReference type="NCBIfam" id="NF001750">
    <property type="entry name" value="PRK00476.1"/>
    <property type="match status" value="1"/>
</dbReference>
<dbReference type="Pfam" id="PF02938">
    <property type="entry name" value="GAD"/>
    <property type="match status" value="1"/>
</dbReference>
<sequence>MYRTHTCGELRIENAGNEVTLAGWVQRVRDLGAMTFVDLRDRYGITQLVVDENTDKAVADALEELGREFVIQAKGTVRERQSKNKNIPTGEVEIALSEINVLSPAELPPFTIQDDTDGGDDLRMKYRYLDLRRDVVRENLVLRSKMAHAVRNYLNSKDFIETETPVLIKSTPEGARDFIVPSRMNEGQFYALPQSPQTFKQLLMIAGFDRYYQIVKCFRDEDLRADRQPEFTQIDCEMSFVEQKDVLEMFEGLTRHMFKETLNVEVDEFPWMPYAEAMEKYGSDKPDTRFEMLINDITETVKGKDFVVFDSAEYIGAICAKGCAEYTRKQLDGLTNWVKRPQIGAKGLVYVKCNEDGTFKSSVDKFYSQDDLKAWAEKTGAEAGDLILVMSGDKKHMLDALGELRLEMGKQLGLRDKNVFKPLWVVDFPLLEWDEESKRFYAMHHPFTSPKPEDIELMDTDPGKVRANAYDLVINGVEIGGGSVRIFDSELQSKMFSLLGFTKEEAEAQFGFLMKAFKFGAPPHAGIAFGFDRLVSLFAGLDTIRDVIAFPKNNAGRDVMIDSPSAVAEAQLDELNLKLNLKEKK</sequence>
<evidence type="ECO:0000256" key="1">
    <source>
        <dbReference type="ARBA" id="ARBA00006303"/>
    </source>
</evidence>
<comment type="catalytic activity">
    <reaction evidence="7">
        <text>tRNA(Asp) + L-aspartate + ATP = L-aspartyl-tRNA(Asp) + AMP + diphosphate</text>
        <dbReference type="Rhea" id="RHEA:19649"/>
        <dbReference type="Rhea" id="RHEA-COMP:9660"/>
        <dbReference type="Rhea" id="RHEA-COMP:9678"/>
        <dbReference type="ChEBI" id="CHEBI:29991"/>
        <dbReference type="ChEBI" id="CHEBI:30616"/>
        <dbReference type="ChEBI" id="CHEBI:33019"/>
        <dbReference type="ChEBI" id="CHEBI:78442"/>
        <dbReference type="ChEBI" id="CHEBI:78516"/>
        <dbReference type="ChEBI" id="CHEBI:456215"/>
        <dbReference type="EC" id="6.1.1.12"/>
    </reaction>
</comment>
<evidence type="ECO:0000256" key="5">
    <source>
        <dbReference type="ARBA" id="ARBA00022917"/>
    </source>
</evidence>
<organism evidence="9 10">
    <name type="scientific">Draconibacterium sediminis</name>
    <dbReference type="NCBI Taxonomy" id="1544798"/>
    <lineage>
        <taxon>Bacteria</taxon>
        <taxon>Pseudomonadati</taxon>
        <taxon>Bacteroidota</taxon>
        <taxon>Bacteroidia</taxon>
        <taxon>Marinilabiliales</taxon>
        <taxon>Prolixibacteraceae</taxon>
        <taxon>Draconibacterium</taxon>
    </lineage>
</organism>
<dbReference type="OrthoDB" id="9802326at2"/>
<keyword evidence="4 7" id="KW-0067">ATP-binding</keyword>
<dbReference type="InterPro" id="IPR047090">
    <property type="entry name" value="AspRS_core"/>
</dbReference>
<comment type="similarity">
    <text evidence="1 7">Belongs to the class-II aminoacyl-tRNA synthetase family. Type 1 subfamily.</text>
</comment>
<dbReference type="SUPFAM" id="SSF55261">
    <property type="entry name" value="GAD domain-like"/>
    <property type="match status" value="1"/>
</dbReference>
<dbReference type="Proteomes" id="UP000032544">
    <property type="component" value="Unassembled WGS sequence"/>
</dbReference>
<dbReference type="PRINTS" id="PR01042">
    <property type="entry name" value="TRNASYNTHASP"/>
</dbReference>
<feature type="binding site" evidence="7">
    <location>
        <begin position="530"/>
        <end position="533"/>
    </location>
    <ligand>
        <name>ATP</name>
        <dbReference type="ChEBI" id="CHEBI:30616"/>
    </ligand>
</feature>
<dbReference type="CDD" id="cd04317">
    <property type="entry name" value="EcAspRS_like_N"/>
    <property type="match status" value="1"/>
</dbReference>
<dbReference type="InterPro" id="IPR002312">
    <property type="entry name" value="Asp/Asn-tRNA-synth_IIb"/>
</dbReference>
<dbReference type="SUPFAM" id="SSF55681">
    <property type="entry name" value="Class II aaRS and biotin synthetases"/>
    <property type="match status" value="1"/>
</dbReference>
<dbReference type="AlphaFoldDB" id="A0A0D8J7E6"/>
<dbReference type="Gene3D" id="2.40.50.140">
    <property type="entry name" value="Nucleic acid-binding proteins"/>
    <property type="match status" value="1"/>
</dbReference>
<feature type="binding site" evidence="7">
    <location>
        <position position="478"/>
    </location>
    <ligand>
        <name>ATP</name>
        <dbReference type="ChEBI" id="CHEBI:30616"/>
    </ligand>
</feature>
<dbReference type="InterPro" id="IPR029351">
    <property type="entry name" value="GAD_dom"/>
</dbReference>
<dbReference type="GO" id="GO:0006422">
    <property type="term" value="P:aspartyl-tRNA aminoacylation"/>
    <property type="evidence" value="ECO:0007669"/>
    <property type="project" value="UniProtKB-UniRule"/>
</dbReference>
<dbReference type="GO" id="GO:0004815">
    <property type="term" value="F:aspartate-tRNA ligase activity"/>
    <property type="evidence" value="ECO:0007669"/>
    <property type="project" value="UniProtKB-UniRule"/>
</dbReference>
<protein>
    <recommendedName>
        <fullName evidence="7">Aspartate--tRNA ligase</fullName>
        <ecNumber evidence="7">6.1.1.12</ecNumber>
    </recommendedName>
    <alternativeName>
        <fullName evidence="7">Aspartyl-tRNA synthetase</fullName>
        <shortName evidence="7">AspRS</shortName>
    </alternativeName>
</protein>
<reference evidence="9 10" key="1">
    <citation type="submission" date="2014-09" db="EMBL/GenBank/DDBJ databases">
        <title>Draft Genome Sequence of Draconibacterium sp. JN14CK-3.</title>
        <authorList>
            <person name="Dong C."/>
            <person name="Lai Q."/>
            <person name="Shao Z."/>
        </authorList>
    </citation>
    <scope>NUCLEOTIDE SEQUENCE [LARGE SCALE GENOMIC DNA]</scope>
    <source>
        <strain evidence="9 10">JN14CK-3</strain>
    </source>
</reference>
<comment type="function">
    <text evidence="7">Catalyzes the attachment of L-aspartate to tRNA(Asp) in a two-step reaction: L-aspartate is first activated by ATP to form Asp-AMP and then transferred to the acceptor end of tRNA(Asp).</text>
</comment>
<dbReference type="NCBIfam" id="TIGR00459">
    <property type="entry name" value="aspS_bact"/>
    <property type="match status" value="1"/>
</dbReference>
<dbReference type="EMBL" id="JRHC01000005">
    <property type="protein sequence ID" value="KJF42441.1"/>
    <property type="molecule type" value="Genomic_DNA"/>
</dbReference>
<keyword evidence="10" id="KW-1185">Reference proteome</keyword>
<dbReference type="Gene3D" id="3.30.930.10">
    <property type="entry name" value="Bira Bifunctional Protein, Domain 2"/>
    <property type="match status" value="1"/>
</dbReference>
<evidence type="ECO:0000256" key="6">
    <source>
        <dbReference type="ARBA" id="ARBA00023146"/>
    </source>
</evidence>
<evidence type="ECO:0000313" key="9">
    <source>
        <dbReference type="EMBL" id="KJF42441.1"/>
    </source>
</evidence>
<dbReference type="InterPro" id="IPR004365">
    <property type="entry name" value="NA-bd_OB_tRNA"/>
</dbReference>
<feature type="region of interest" description="Aspartate" evidence="7">
    <location>
        <begin position="197"/>
        <end position="200"/>
    </location>
</feature>
<dbReference type="CDD" id="cd00777">
    <property type="entry name" value="AspRS_core"/>
    <property type="match status" value="1"/>
</dbReference>
<evidence type="ECO:0000259" key="8">
    <source>
        <dbReference type="PROSITE" id="PS50862"/>
    </source>
</evidence>
<dbReference type="InterPro" id="IPR006195">
    <property type="entry name" value="aa-tRNA-synth_II"/>
</dbReference>
<feature type="binding site" evidence="7">
    <location>
        <position position="173"/>
    </location>
    <ligand>
        <name>L-aspartate</name>
        <dbReference type="ChEBI" id="CHEBI:29991"/>
    </ligand>
</feature>
<dbReference type="PATRIC" id="fig|1544798.3.peg.3746"/>
<dbReference type="STRING" id="1544798.LH29_17885"/>
<dbReference type="InterPro" id="IPR012340">
    <property type="entry name" value="NA-bd_OB-fold"/>
</dbReference>
<dbReference type="SUPFAM" id="SSF50249">
    <property type="entry name" value="Nucleic acid-binding proteins"/>
    <property type="match status" value="1"/>
</dbReference>
<dbReference type="GO" id="GO:0005737">
    <property type="term" value="C:cytoplasm"/>
    <property type="evidence" value="ECO:0007669"/>
    <property type="project" value="UniProtKB-SubCell"/>
</dbReference>
<comment type="caution">
    <text evidence="7">Lacks conserved residue(s) required for the propagation of feature annotation.</text>
</comment>
<dbReference type="InterPro" id="IPR047089">
    <property type="entry name" value="Asp-tRNA-ligase_1_N"/>
</dbReference>
<comment type="subcellular location">
    <subcellularLocation>
        <location evidence="7">Cytoplasm</location>
    </subcellularLocation>
</comment>
<dbReference type="GO" id="GO:0003676">
    <property type="term" value="F:nucleic acid binding"/>
    <property type="evidence" value="ECO:0007669"/>
    <property type="project" value="InterPro"/>
</dbReference>
<dbReference type="EC" id="6.1.1.12" evidence="7"/>
<feature type="binding site" evidence="7">
    <location>
        <position position="444"/>
    </location>
    <ligand>
        <name>L-aspartate</name>
        <dbReference type="ChEBI" id="CHEBI:29991"/>
    </ligand>
</feature>
<dbReference type="RefSeq" id="WP_045032135.1">
    <property type="nucleotide sequence ID" value="NZ_JRHC01000005.1"/>
</dbReference>
<accession>A0A0D8J7E6</accession>
<dbReference type="Gene3D" id="3.30.1360.30">
    <property type="entry name" value="GAD-like domain"/>
    <property type="match status" value="1"/>
</dbReference>
<keyword evidence="6 7" id="KW-0030">Aminoacyl-tRNA synthetase</keyword>
<dbReference type="Pfam" id="PF01336">
    <property type="entry name" value="tRNA_anti-codon"/>
    <property type="match status" value="1"/>
</dbReference>
<dbReference type="InterPro" id="IPR045864">
    <property type="entry name" value="aa-tRNA-synth_II/BPL/LPL"/>
</dbReference>
<dbReference type="PANTHER" id="PTHR22594:SF5">
    <property type="entry name" value="ASPARTATE--TRNA LIGASE, MITOCHONDRIAL"/>
    <property type="match status" value="1"/>
</dbReference>
<comment type="subunit">
    <text evidence="7">Homodimer.</text>
</comment>
<dbReference type="InterPro" id="IPR004524">
    <property type="entry name" value="Asp-tRNA-ligase_1"/>
</dbReference>
<keyword evidence="7" id="KW-0963">Cytoplasm</keyword>
<feature type="binding site" evidence="7">
    <location>
        <begin position="219"/>
        <end position="221"/>
    </location>
    <ligand>
        <name>ATP</name>
        <dbReference type="ChEBI" id="CHEBI:30616"/>
    </ligand>
</feature>
<evidence type="ECO:0000256" key="3">
    <source>
        <dbReference type="ARBA" id="ARBA00022741"/>
    </source>
</evidence>
<keyword evidence="3 7" id="KW-0547">Nucleotide-binding</keyword>
<feature type="binding site" evidence="7">
    <location>
        <position position="228"/>
    </location>
    <ligand>
        <name>ATP</name>
        <dbReference type="ChEBI" id="CHEBI:30616"/>
    </ligand>
</feature>
<comment type="caution">
    <text evidence="9">The sequence shown here is derived from an EMBL/GenBank/DDBJ whole genome shotgun (WGS) entry which is preliminary data.</text>
</comment>
<evidence type="ECO:0000313" key="10">
    <source>
        <dbReference type="Proteomes" id="UP000032544"/>
    </source>
</evidence>
<feature type="domain" description="Aminoacyl-transfer RNA synthetases class-II family profile" evidence="8">
    <location>
        <begin position="140"/>
        <end position="551"/>
    </location>
</feature>
<name>A0A0D8J7E6_9BACT</name>
<keyword evidence="2 7" id="KW-0436">Ligase</keyword>
<evidence type="ECO:0000256" key="4">
    <source>
        <dbReference type="ARBA" id="ARBA00022840"/>
    </source>
</evidence>
<dbReference type="PROSITE" id="PS50862">
    <property type="entry name" value="AA_TRNA_LIGASE_II"/>
    <property type="match status" value="1"/>
</dbReference>
<evidence type="ECO:0000256" key="2">
    <source>
        <dbReference type="ARBA" id="ARBA00022598"/>
    </source>
</evidence>
<dbReference type="PANTHER" id="PTHR22594">
    <property type="entry name" value="ASPARTYL/LYSYL-TRNA SYNTHETASE"/>
    <property type="match status" value="1"/>
</dbReference>
<gene>
    <name evidence="7" type="primary">aspS</name>
    <name evidence="9" type="ORF">LH29_17885</name>
</gene>
<dbReference type="GO" id="GO:0005524">
    <property type="term" value="F:ATP binding"/>
    <property type="evidence" value="ECO:0007669"/>
    <property type="project" value="UniProtKB-UniRule"/>
</dbReference>
<dbReference type="HAMAP" id="MF_00044">
    <property type="entry name" value="Asp_tRNA_synth_type1"/>
    <property type="match status" value="1"/>
</dbReference>
<dbReference type="Pfam" id="PF00152">
    <property type="entry name" value="tRNA-synt_2"/>
    <property type="match status" value="1"/>
</dbReference>
<keyword evidence="5 7" id="KW-0648">Protein biosynthesis</keyword>
<dbReference type="InterPro" id="IPR004115">
    <property type="entry name" value="GAD-like_sf"/>
</dbReference>
<evidence type="ECO:0000256" key="7">
    <source>
        <dbReference type="HAMAP-Rule" id="MF_00044"/>
    </source>
</evidence>
<dbReference type="InterPro" id="IPR004364">
    <property type="entry name" value="Aa-tRNA-synt_II"/>
</dbReference>